<dbReference type="PANTHER" id="PTHR37461:SF1">
    <property type="entry name" value="ANTI-SIGMA-K FACTOR RSKA"/>
    <property type="match status" value="1"/>
</dbReference>
<evidence type="ECO:0000256" key="9">
    <source>
        <dbReference type="ARBA" id="ARBA00030803"/>
    </source>
</evidence>
<evidence type="ECO:0000313" key="13">
    <source>
        <dbReference type="EMBL" id="APE36835.1"/>
    </source>
</evidence>
<gene>
    <name evidence="13" type="ORF">BOX37_26160</name>
</gene>
<dbReference type="GO" id="GO:0005886">
    <property type="term" value="C:plasma membrane"/>
    <property type="evidence" value="ECO:0007669"/>
    <property type="project" value="UniProtKB-SubCell"/>
</dbReference>
<keyword evidence="5" id="KW-0805">Transcription regulation</keyword>
<dbReference type="Gene3D" id="1.10.10.1320">
    <property type="entry name" value="Anti-sigma factor, zinc-finger domain"/>
    <property type="match status" value="1"/>
</dbReference>
<evidence type="ECO:0000256" key="3">
    <source>
        <dbReference type="ARBA" id="ARBA00022692"/>
    </source>
</evidence>
<feature type="domain" description="Anti-sigma-K factor RskA N-terminal" evidence="12">
    <location>
        <begin position="13"/>
        <end position="59"/>
    </location>
</feature>
<dbReference type="GO" id="GO:0016989">
    <property type="term" value="F:sigma factor antagonist activity"/>
    <property type="evidence" value="ECO:0007669"/>
    <property type="project" value="TreeGrafter"/>
</dbReference>
<sequence length="239" mass="24911">MSDSYRPTSWSLHDEVYPYALDAVDETRRREIENRLASADPVMAEEFQLAVGRVHDTLAAMTLIDATAPPSRLEAALLRALDQRFPVPNELAARRSRRYRWVAAAAAAAAIAVGVGIGIGIDRGGQEPGAITAQEVIEAPGTRQGTAAVDGGGEMTVHSSADLGAAVVSLHGMPTLSTDLAYQMWVIPPDGDPRSVQVMTGDGTVVARVGAVDTLAVTVEPAGGSPGPTTTPITSMTLG</sequence>
<dbReference type="InterPro" id="IPR018764">
    <property type="entry name" value="RskA_C"/>
</dbReference>
<dbReference type="RefSeq" id="WP_071930019.1">
    <property type="nucleotide sequence ID" value="NZ_CP018082.1"/>
</dbReference>
<dbReference type="InterPro" id="IPR051474">
    <property type="entry name" value="Anti-sigma-K/W_factor"/>
</dbReference>
<evidence type="ECO:0000256" key="2">
    <source>
        <dbReference type="ARBA" id="ARBA00022475"/>
    </source>
</evidence>
<evidence type="ECO:0000256" key="1">
    <source>
        <dbReference type="ARBA" id="ARBA00004162"/>
    </source>
</evidence>
<evidence type="ECO:0000256" key="10">
    <source>
        <dbReference type="SAM" id="Phobius"/>
    </source>
</evidence>
<keyword evidence="3 10" id="KW-0812">Transmembrane</keyword>
<organism evidence="13 14">
    <name type="scientific">Nocardia mangyaensis</name>
    <dbReference type="NCBI Taxonomy" id="2213200"/>
    <lineage>
        <taxon>Bacteria</taxon>
        <taxon>Bacillati</taxon>
        <taxon>Actinomycetota</taxon>
        <taxon>Actinomycetes</taxon>
        <taxon>Mycobacteriales</taxon>
        <taxon>Nocardiaceae</taxon>
        <taxon>Nocardia</taxon>
    </lineage>
</organism>
<keyword evidence="2" id="KW-1003">Cell membrane</keyword>
<dbReference type="Pfam" id="PF22618">
    <property type="entry name" value="RskA_N"/>
    <property type="match status" value="1"/>
</dbReference>
<dbReference type="InterPro" id="IPR053877">
    <property type="entry name" value="RskA_N"/>
</dbReference>
<keyword evidence="4 10" id="KW-1133">Transmembrane helix</keyword>
<dbReference type="InterPro" id="IPR041916">
    <property type="entry name" value="Anti_sigma_zinc_sf"/>
</dbReference>
<comment type="subcellular location">
    <subcellularLocation>
        <location evidence="1">Cell membrane</location>
        <topology evidence="1">Single-pass membrane protein</topology>
    </subcellularLocation>
</comment>
<name>A0A1J0VXP8_9NOCA</name>
<dbReference type="KEGG" id="nsl:BOX37_26160"/>
<evidence type="ECO:0000256" key="4">
    <source>
        <dbReference type="ARBA" id="ARBA00022989"/>
    </source>
</evidence>
<evidence type="ECO:0000259" key="12">
    <source>
        <dbReference type="Pfam" id="PF22618"/>
    </source>
</evidence>
<keyword evidence="7" id="KW-0804">Transcription</keyword>
<dbReference type="Pfam" id="PF10099">
    <property type="entry name" value="RskA_C"/>
    <property type="match status" value="1"/>
</dbReference>
<dbReference type="EMBL" id="CP018082">
    <property type="protein sequence ID" value="APE36835.1"/>
    <property type="molecule type" value="Genomic_DNA"/>
</dbReference>
<evidence type="ECO:0000256" key="8">
    <source>
        <dbReference type="ARBA" id="ARBA00029829"/>
    </source>
</evidence>
<evidence type="ECO:0000313" key="14">
    <source>
        <dbReference type="Proteomes" id="UP000183810"/>
    </source>
</evidence>
<dbReference type="AlphaFoldDB" id="A0A1J0VXP8"/>
<evidence type="ECO:0000259" key="11">
    <source>
        <dbReference type="Pfam" id="PF10099"/>
    </source>
</evidence>
<keyword evidence="14" id="KW-1185">Reference proteome</keyword>
<dbReference type="PANTHER" id="PTHR37461">
    <property type="entry name" value="ANTI-SIGMA-K FACTOR RSKA"/>
    <property type="match status" value="1"/>
</dbReference>
<dbReference type="OrthoDB" id="153510at2"/>
<proteinExistence type="predicted"/>
<dbReference type="Proteomes" id="UP000183810">
    <property type="component" value="Chromosome"/>
</dbReference>
<dbReference type="GO" id="GO:0006417">
    <property type="term" value="P:regulation of translation"/>
    <property type="evidence" value="ECO:0007669"/>
    <property type="project" value="TreeGrafter"/>
</dbReference>
<feature type="domain" description="Anti-sigma K factor RskA C-terminal" evidence="11">
    <location>
        <begin position="102"/>
        <end position="233"/>
    </location>
</feature>
<evidence type="ECO:0000256" key="7">
    <source>
        <dbReference type="ARBA" id="ARBA00023163"/>
    </source>
</evidence>
<evidence type="ECO:0000256" key="5">
    <source>
        <dbReference type="ARBA" id="ARBA00023015"/>
    </source>
</evidence>
<keyword evidence="6 10" id="KW-0472">Membrane</keyword>
<accession>A0A1J0VXP8</accession>
<reference evidence="13" key="1">
    <citation type="submission" date="2016-11" db="EMBL/GenBank/DDBJ databases">
        <authorList>
            <person name="Jaros S."/>
            <person name="Januszkiewicz K."/>
            <person name="Wedrychowicz H."/>
        </authorList>
    </citation>
    <scope>NUCLEOTIDE SEQUENCE [LARGE SCALE GENOMIC DNA]</scope>
    <source>
        <strain evidence="13">Y48</strain>
    </source>
</reference>
<protein>
    <recommendedName>
        <fullName evidence="9">Regulator of SigK</fullName>
    </recommendedName>
    <alternativeName>
        <fullName evidence="8">Sigma-K anti-sigma factor RskA</fullName>
    </alternativeName>
</protein>
<evidence type="ECO:0000256" key="6">
    <source>
        <dbReference type="ARBA" id="ARBA00023136"/>
    </source>
</evidence>
<feature type="transmembrane region" description="Helical" evidence="10">
    <location>
        <begin position="101"/>
        <end position="121"/>
    </location>
</feature>